<dbReference type="EMBL" id="JACIJC010000003">
    <property type="protein sequence ID" value="MBB5686285.1"/>
    <property type="molecule type" value="Genomic_DNA"/>
</dbReference>
<comment type="caution">
    <text evidence="2">The sequence shown here is derived from an EMBL/GenBank/DDBJ whole genome shotgun (WGS) entry which is preliminary data.</text>
</comment>
<feature type="region of interest" description="Disordered" evidence="1">
    <location>
        <begin position="151"/>
        <end position="175"/>
    </location>
</feature>
<accession>A0A7W9EFR4</accession>
<sequence length="175" mass="18593">MKTLICLMLPALALVACDSADKGPKTPEQAAAEMKEAVKMKPGKWQTTMQITKFEMPGAPPEAANAMKGMMGQAQTSESCLTKEEADKDPTEFIKKGQAGADCTFEHFDVSGGKLDGKMICKKAGQGTMEAAMKGTLGAEAMTMTMDTHVTDPNMPGGKVEMGMTMNSKRIGECT</sequence>
<evidence type="ECO:0000313" key="2">
    <source>
        <dbReference type="EMBL" id="MBB5686285.1"/>
    </source>
</evidence>
<name>A0A7W9EFR4_9SPHN</name>
<dbReference type="Pfam" id="PF12276">
    <property type="entry name" value="DUF3617"/>
    <property type="match status" value="1"/>
</dbReference>
<gene>
    <name evidence="2" type="ORF">FHS49_002301</name>
</gene>
<dbReference type="RefSeq" id="WP_184018482.1">
    <property type="nucleotide sequence ID" value="NZ_JACIJC010000003.1"/>
</dbReference>
<dbReference type="InterPro" id="IPR022061">
    <property type="entry name" value="DUF3617"/>
</dbReference>
<dbReference type="PROSITE" id="PS51257">
    <property type="entry name" value="PROKAR_LIPOPROTEIN"/>
    <property type="match status" value="1"/>
</dbReference>
<dbReference type="AlphaFoldDB" id="A0A7W9EFR4"/>
<proteinExistence type="predicted"/>
<organism evidence="2 3">
    <name type="scientific">Sphingobium boeckii</name>
    <dbReference type="NCBI Taxonomy" id="1082345"/>
    <lineage>
        <taxon>Bacteria</taxon>
        <taxon>Pseudomonadati</taxon>
        <taxon>Pseudomonadota</taxon>
        <taxon>Alphaproteobacteria</taxon>
        <taxon>Sphingomonadales</taxon>
        <taxon>Sphingomonadaceae</taxon>
        <taxon>Sphingobium</taxon>
    </lineage>
</organism>
<reference evidence="2 3" key="1">
    <citation type="submission" date="2020-08" db="EMBL/GenBank/DDBJ databases">
        <title>Genomic Encyclopedia of Type Strains, Phase IV (KMG-IV): sequencing the most valuable type-strain genomes for metagenomic binning, comparative biology and taxonomic classification.</title>
        <authorList>
            <person name="Goeker M."/>
        </authorList>
    </citation>
    <scope>NUCLEOTIDE SEQUENCE [LARGE SCALE GENOMIC DNA]</scope>
    <source>
        <strain evidence="2 3">DSM 25079</strain>
    </source>
</reference>
<evidence type="ECO:0008006" key="4">
    <source>
        <dbReference type="Google" id="ProtNLM"/>
    </source>
</evidence>
<keyword evidence="3" id="KW-1185">Reference proteome</keyword>
<evidence type="ECO:0000313" key="3">
    <source>
        <dbReference type="Proteomes" id="UP000549617"/>
    </source>
</evidence>
<protein>
    <recommendedName>
        <fullName evidence="4">DUF3617 domain-containing protein</fullName>
    </recommendedName>
</protein>
<evidence type="ECO:0000256" key="1">
    <source>
        <dbReference type="SAM" id="MobiDB-lite"/>
    </source>
</evidence>
<dbReference type="Proteomes" id="UP000549617">
    <property type="component" value="Unassembled WGS sequence"/>
</dbReference>